<dbReference type="OrthoDB" id="9792148at2"/>
<dbReference type="Pfam" id="PF05651">
    <property type="entry name" value="Diacid_rec"/>
    <property type="match status" value="1"/>
</dbReference>
<dbReference type="InterPro" id="IPR051448">
    <property type="entry name" value="CdaR-like_regulators"/>
</dbReference>
<evidence type="ECO:0000313" key="4">
    <source>
        <dbReference type="Proteomes" id="UP000029719"/>
    </source>
</evidence>
<dbReference type="RefSeq" id="WP_037011222.1">
    <property type="nucleotide sequence ID" value="NZ_JRMB01000001.1"/>
</dbReference>
<dbReference type="InterPro" id="IPR042070">
    <property type="entry name" value="PucR_C-HTH_sf"/>
</dbReference>
<sequence>MFALDHTLAQDIVDRAMAILPCNVNVMDYLGIIIGSGEAERLYTRHEGAQLVLANRRVVEIDSHAARQLDGVRAGVNLPLMLDDKLIGVLGISGEPDEVRVYAELVKMTAEMLMEHRRQQADRQWRQQRGEDLLSRLLLGDSNAHLIAEAEQLGLHPQLPRQAVVFELPEGATCAGSLCAWLSARYANSWCLPCEPGLIHWCRAVGKDRDDALLLEQFAEQGWPVERMATVEPSSDLASLRSACTAARDLLDYARHVCPSLKLLRLPSHRLALLFWRNRHDWLAEGIAEPIQRLEDNPQLLDTLRAWFDYSGESRACADALGIHRNSLRYRLEKIAELTGCDPYRTEDLLRLYLGAQIVPR</sequence>
<name>A0A9X0JKE5_9PSED</name>
<evidence type="ECO:0000313" key="3">
    <source>
        <dbReference type="EMBL" id="KGF65804.1"/>
    </source>
</evidence>
<accession>A0A9X0JKE5</accession>
<evidence type="ECO:0000259" key="1">
    <source>
        <dbReference type="Pfam" id="PF05651"/>
    </source>
</evidence>
<organism evidence="3 4">
    <name type="scientific">Pseudomonas lutea</name>
    <dbReference type="NCBI Taxonomy" id="243924"/>
    <lineage>
        <taxon>Bacteria</taxon>
        <taxon>Pseudomonadati</taxon>
        <taxon>Pseudomonadota</taxon>
        <taxon>Gammaproteobacteria</taxon>
        <taxon>Pseudomonadales</taxon>
        <taxon>Pseudomonadaceae</taxon>
        <taxon>Pseudomonas</taxon>
    </lineage>
</organism>
<feature type="domain" description="Putative sugar diacid recognition" evidence="1">
    <location>
        <begin position="4"/>
        <end position="136"/>
    </location>
</feature>
<dbReference type="Gene3D" id="1.10.10.2840">
    <property type="entry name" value="PucR C-terminal helix-turn-helix domain"/>
    <property type="match status" value="1"/>
</dbReference>
<dbReference type="PANTHER" id="PTHR33744:SF15">
    <property type="entry name" value="CARBOHYDRATE DIACID REGULATOR"/>
    <property type="match status" value="1"/>
</dbReference>
<reference evidence="3 4" key="1">
    <citation type="submission" date="2014-09" db="EMBL/GenBank/DDBJ databases">
        <title>Genome sequence of Pseudomonas lutea strain DSM 17257T.</title>
        <authorList>
            <person name="Kwak Y."/>
            <person name="Shin J.-H."/>
        </authorList>
    </citation>
    <scope>NUCLEOTIDE SEQUENCE [LARGE SCALE GENOMIC DNA]</scope>
    <source>
        <strain evidence="3 4">DSM 17257</strain>
    </source>
</reference>
<dbReference type="InterPro" id="IPR025736">
    <property type="entry name" value="PucR_C-HTH_dom"/>
</dbReference>
<comment type="caution">
    <text evidence="3">The sequence shown here is derived from an EMBL/GenBank/DDBJ whole genome shotgun (WGS) entry which is preliminary data.</text>
</comment>
<dbReference type="Pfam" id="PF13556">
    <property type="entry name" value="HTH_30"/>
    <property type="match status" value="1"/>
</dbReference>
<protein>
    <submittedName>
        <fullName evidence="3">CdaR family transcriptional regulator</fullName>
    </submittedName>
</protein>
<evidence type="ECO:0000259" key="2">
    <source>
        <dbReference type="Pfam" id="PF13556"/>
    </source>
</evidence>
<dbReference type="InterPro" id="IPR008599">
    <property type="entry name" value="Diacid_rec"/>
</dbReference>
<dbReference type="Proteomes" id="UP000029719">
    <property type="component" value="Unassembled WGS sequence"/>
</dbReference>
<dbReference type="AlphaFoldDB" id="A0A9X0JKE5"/>
<dbReference type="PANTHER" id="PTHR33744">
    <property type="entry name" value="CARBOHYDRATE DIACID REGULATOR"/>
    <property type="match status" value="1"/>
</dbReference>
<feature type="domain" description="PucR C-terminal helix-turn-helix" evidence="2">
    <location>
        <begin position="300"/>
        <end position="355"/>
    </location>
</feature>
<dbReference type="EMBL" id="JRMB01000001">
    <property type="protein sequence ID" value="KGF65804.1"/>
    <property type="molecule type" value="Genomic_DNA"/>
</dbReference>
<proteinExistence type="predicted"/>
<gene>
    <name evidence="3" type="ORF">LT42_07790</name>
</gene>